<evidence type="ECO:0000313" key="2">
    <source>
        <dbReference type="Proteomes" id="UP000077202"/>
    </source>
</evidence>
<reference evidence="1" key="1">
    <citation type="submission" date="2016-03" db="EMBL/GenBank/DDBJ databases">
        <title>Mechanisms controlling the formation of the plant cell surface in tip-growing cells are functionally conserved among land plants.</title>
        <authorList>
            <person name="Honkanen S."/>
            <person name="Jones V.A."/>
            <person name="Morieri G."/>
            <person name="Champion C."/>
            <person name="Hetherington A.J."/>
            <person name="Kelly S."/>
            <person name="Saint-Marcoux D."/>
            <person name="Proust H."/>
            <person name="Prescott H."/>
            <person name="Dolan L."/>
        </authorList>
    </citation>
    <scope>NUCLEOTIDE SEQUENCE [LARGE SCALE GENOMIC DNA]</scope>
    <source>
        <tissue evidence="1">Whole gametophyte</tissue>
    </source>
</reference>
<dbReference type="PROSITE" id="PS51257">
    <property type="entry name" value="PROKAR_LIPOPROTEIN"/>
    <property type="match status" value="1"/>
</dbReference>
<sequence>MPIRKRMQITGPHIHMVAHAILGACWPAADGADESRVGAAEAEERVACATEVHEWARGSAGREEEGGRASVIVFTLGKVKSASKRQSGMGSASAEYARIIHGHMLATGE</sequence>
<name>A0A176W3X8_MARPO</name>
<proteinExistence type="predicted"/>
<keyword evidence="2" id="KW-1185">Reference proteome</keyword>
<gene>
    <name evidence="1" type="ORF">AXG93_4360s1300</name>
</gene>
<protein>
    <submittedName>
        <fullName evidence="1">Uncharacterized protein</fullName>
    </submittedName>
</protein>
<dbReference type="Proteomes" id="UP000077202">
    <property type="component" value="Unassembled WGS sequence"/>
</dbReference>
<evidence type="ECO:0000313" key="1">
    <source>
        <dbReference type="EMBL" id="OAE26876.1"/>
    </source>
</evidence>
<dbReference type="EMBL" id="LVLJ01002071">
    <property type="protein sequence ID" value="OAE26876.1"/>
    <property type="molecule type" value="Genomic_DNA"/>
</dbReference>
<accession>A0A176W3X8</accession>
<comment type="caution">
    <text evidence="1">The sequence shown here is derived from an EMBL/GenBank/DDBJ whole genome shotgun (WGS) entry which is preliminary data.</text>
</comment>
<dbReference type="AlphaFoldDB" id="A0A176W3X8"/>
<organism evidence="1 2">
    <name type="scientific">Marchantia polymorpha subsp. ruderalis</name>
    <dbReference type="NCBI Taxonomy" id="1480154"/>
    <lineage>
        <taxon>Eukaryota</taxon>
        <taxon>Viridiplantae</taxon>
        <taxon>Streptophyta</taxon>
        <taxon>Embryophyta</taxon>
        <taxon>Marchantiophyta</taxon>
        <taxon>Marchantiopsida</taxon>
        <taxon>Marchantiidae</taxon>
        <taxon>Marchantiales</taxon>
        <taxon>Marchantiaceae</taxon>
        <taxon>Marchantia</taxon>
    </lineage>
</organism>